<gene>
    <name evidence="2" type="ORF">LSAT_V11C400182580</name>
</gene>
<dbReference type="EMBL" id="NBSK02000004">
    <property type="protein sequence ID" value="KAJ0214569.1"/>
    <property type="molecule type" value="Genomic_DNA"/>
</dbReference>
<sequence length="165" mass="19107">MKDVSKAFRVFNLSRKIVEETTKVTFDEDFLFHDRVDHPSSILNELTYSPSDLDPEYLPNDVQHVFPNVDQFIRSQPISKDQSVIPEEAEPSNQEDFTQTNSNESSNPIILRDPPESQIIGDVNSRILTHSRVSNKFCMFVNFISMIKPKKVIDALKEEYWIKAM</sequence>
<evidence type="ECO:0000313" key="3">
    <source>
        <dbReference type="Proteomes" id="UP000235145"/>
    </source>
</evidence>
<reference evidence="2 3" key="1">
    <citation type="journal article" date="2017" name="Nat. Commun.">
        <title>Genome assembly with in vitro proximity ligation data and whole-genome triplication in lettuce.</title>
        <authorList>
            <person name="Reyes-Chin-Wo S."/>
            <person name="Wang Z."/>
            <person name="Yang X."/>
            <person name="Kozik A."/>
            <person name="Arikit S."/>
            <person name="Song C."/>
            <person name="Xia L."/>
            <person name="Froenicke L."/>
            <person name="Lavelle D.O."/>
            <person name="Truco M.J."/>
            <person name="Xia R."/>
            <person name="Zhu S."/>
            <person name="Xu C."/>
            <person name="Xu H."/>
            <person name="Xu X."/>
            <person name="Cox K."/>
            <person name="Korf I."/>
            <person name="Meyers B.C."/>
            <person name="Michelmore R.W."/>
        </authorList>
    </citation>
    <scope>NUCLEOTIDE SEQUENCE [LARGE SCALE GENOMIC DNA]</scope>
    <source>
        <strain evidence="3">cv. Salinas</strain>
        <tissue evidence="2">Seedlings</tissue>
    </source>
</reference>
<name>A0A9R1XJ41_LACSA</name>
<feature type="compositionally biased region" description="Polar residues" evidence="1">
    <location>
        <begin position="91"/>
        <end position="108"/>
    </location>
</feature>
<keyword evidence="3" id="KW-1185">Reference proteome</keyword>
<evidence type="ECO:0000256" key="1">
    <source>
        <dbReference type="SAM" id="MobiDB-lite"/>
    </source>
</evidence>
<proteinExistence type="predicted"/>
<evidence type="ECO:0008006" key="4">
    <source>
        <dbReference type="Google" id="ProtNLM"/>
    </source>
</evidence>
<feature type="region of interest" description="Disordered" evidence="1">
    <location>
        <begin position="79"/>
        <end position="115"/>
    </location>
</feature>
<dbReference type="Proteomes" id="UP000235145">
    <property type="component" value="Unassembled WGS sequence"/>
</dbReference>
<protein>
    <recommendedName>
        <fullName evidence="4">Reverse transcriptase Ty1/copia-type domain-containing protein</fullName>
    </recommendedName>
</protein>
<dbReference type="AlphaFoldDB" id="A0A9R1XJ41"/>
<organism evidence="2 3">
    <name type="scientific">Lactuca sativa</name>
    <name type="common">Garden lettuce</name>
    <dbReference type="NCBI Taxonomy" id="4236"/>
    <lineage>
        <taxon>Eukaryota</taxon>
        <taxon>Viridiplantae</taxon>
        <taxon>Streptophyta</taxon>
        <taxon>Embryophyta</taxon>
        <taxon>Tracheophyta</taxon>
        <taxon>Spermatophyta</taxon>
        <taxon>Magnoliopsida</taxon>
        <taxon>eudicotyledons</taxon>
        <taxon>Gunneridae</taxon>
        <taxon>Pentapetalae</taxon>
        <taxon>asterids</taxon>
        <taxon>campanulids</taxon>
        <taxon>Asterales</taxon>
        <taxon>Asteraceae</taxon>
        <taxon>Cichorioideae</taxon>
        <taxon>Cichorieae</taxon>
        <taxon>Lactucinae</taxon>
        <taxon>Lactuca</taxon>
    </lineage>
</organism>
<evidence type="ECO:0000313" key="2">
    <source>
        <dbReference type="EMBL" id="KAJ0214569.1"/>
    </source>
</evidence>
<comment type="caution">
    <text evidence="2">The sequence shown here is derived from an EMBL/GenBank/DDBJ whole genome shotgun (WGS) entry which is preliminary data.</text>
</comment>
<accession>A0A9R1XJ41</accession>